<keyword evidence="1" id="KW-0472">Membrane</keyword>
<organism evidence="2 3">
    <name type="scientific">Planktothrix agardhii CCAP 1459/11A</name>
    <dbReference type="NCBI Taxonomy" id="282420"/>
    <lineage>
        <taxon>Bacteria</taxon>
        <taxon>Bacillati</taxon>
        <taxon>Cyanobacteriota</taxon>
        <taxon>Cyanophyceae</taxon>
        <taxon>Oscillatoriophycideae</taxon>
        <taxon>Oscillatoriales</taxon>
        <taxon>Microcoleaceae</taxon>
        <taxon>Planktothrix</taxon>
    </lineage>
</organism>
<accession>A0A4P5ZK31</accession>
<comment type="caution">
    <text evidence="2">The sequence shown here is derived from an EMBL/GenBank/DDBJ whole genome shotgun (WGS) entry which is preliminary data.</text>
</comment>
<evidence type="ECO:0000313" key="2">
    <source>
        <dbReference type="EMBL" id="GDZ93682.1"/>
    </source>
</evidence>
<dbReference type="Proteomes" id="UP000299794">
    <property type="component" value="Unassembled WGS sequence"/>
</dbReference>
<proteinExistence type="predicted"/>
<keyword evidence="1" id="KW-0812">Transmembrane</keyword>
<name>A0A4P5ZK31_PLAAG</name>
<protein>
    <submittedName>
        <fullName evidence="2">Uncharacterized protein</fullName>
    </submittedName>
</protein>
<sequence length="1566" mass="172194">MSQHHNNKFSNPILSLFRSIPIAFKRMTRRTMRSLFRVWMRINRHDRYGRAGFVLPTVVMVMLVVVLLSVTIMFRSMDRAKMAQYNRVSEATLNAAAPALERAKAKLSQAFGDAQAKGTTPDEESDANLDKLEWKDEKIEDGFTFKDEERLTVAFGTKDLRTAWRFPADTDGNGKEDSYILYEILYARPLDKKDDPGRKAFQARAVPMPSVPDNTLPDECKIQVAANDRDDLSLNWSKRGPNLQKSVFVYITAVPIQNPTSTQEKKSNTSFPTLEYHLELSRKSLGANAVVYDGDLEIAPSPAFYMNGAIRTNSNLLVTPTGTNAFELKLLSSPKSCFSRDPKNSKITVAGNVVNGSLESRETITAITVDLHQGEIALPAAINTTNQSSSNTASEVAYNSDAYEQRIARLVQAWTTAKSTSSDTQFSTDDPPSLIQSLGRKKALELYFRDRTRKVPFKEVAEGVEAISSQPTPYQGTKETLRPVDAWAYSIQDSKSITGLVLKADQMKAVKPSNEDKTEYFIGDRVQVGNGQPALQYDGTNEKFNPGEQTFGKWVTKEDKPGEARLRPTQQIPQFNIAIDRDGFWEKVAAQLPKSEDEGRGGLRVITGAGVYKPGKFSIPNPLLALQTYNDPATTGTEAFPLVWPDTMPGNGDLQMRATAVYHYADNGIDLNKTPIIDIEQTPIACVSSYYDPTTKTTADASNNGKVYNFPGRPSGSSTDLVEQANYVFPDGRFANKPLRDALDALAVVKTVDKLSLAQQSAIDTTACALAILDNTATASTVIPNGVIYERTLLDARQIKAVTKNNKATTVDETFTLSSPLTVGQAANLGDQPKHDLPLEQRQPLEVRVTVLDLELLRTTAFAGKSTDGPSDEYLLPLSGLIYASREDALPDLSYRKPSNGKIDEFTQNLVSRTDYKLDPTRSPDGIMLINGSKLFRGTNSESDPTIERGLTLATNNPVYVKGNFNLHTEEEFTDARLGDANYWTNFYTRSTLSKVYGCRKSNGKDCTGIDEWRPATILADAINILSDNFREGYRNEGDFDLRNNAGNGVIGYDFLNNNGSLPTESIKESDVMLDLNGDEDQGDSIAENEVTVKAARLLNGFYENNFVTNGLSSGAFGFTSTSDQSDQIDFLPVPPATVPVTVTPLNDAYYIGSYSDTTANPNSSYFNNLVTPIQRRGTFSEYVMEFCQKSMVSACGPNDWVVNTNVKATNLIGQVATTTNLLSGTTAIPPKKTTPTTNYQGFPRRVAFVRDATNKLILDSKNRPVPIGIDTGNIINCFSPDNLSNGQACNKTGLPLTKANALWFQTRNGDNRNWSSQYPLWYFNPSATTAEATYTATVQQPLLVPVLQIYTTNKPAPQTSQPTAVAPGKAINIEPPTTPGGIQATSTRWLPRAKDTTYNMVMAVGDVPGRPGETNGGLQNLARLLENWRGPGGTNDIKKTMILGSFMQLFRSAYATAPYFPVRNPAENVSFFGYLATLYNSSGGGRVPFQSASDRQWGYDVALLKQVPDLFSTLFTTPKDNNPIAGNEYFREVGRDDEWVKQFVCNAKIDGNYAATNTSTKPSGC</sequence>
<dbReference type="InterPro" id="IPR049774">
    <property type="entry name" value="EPS_HpsA-like"/>
</dbReference>
<reference evidence="3" key="1">
    <citation type="submission" date="2019-02" db="EMBL/GenBank/DDBJ databases">
        <title>Draft genome sequence of Planktothrix agardhii NIES-905.</title>
        <authorList>
            <person name="Yamaguchi H."/>
            <person name="Suzuki S."/>
            <person name="Kawachi M."/>
        </authorList>
    </citation>
    <scope>NUCLEOTIDE SEQUENCE [LARGE SCALE GENOMIC DNA]</scope>
    <source>
        <strain evidence="3">CCAP 1459/11A</strain>
    </source>
</reference>
<dbReference type="NCBIfam" id="NF038301">
    <property type="entry name" value="EPS_HpsA"/>
    <property type="match status" value="1"/>
</dbReference>
<dbReference type="RefSeq" id="WP_269150188.1">
    <property type="nucleotide sequence ID" value="NZ_BJCD01000036.1"/>
</dbReference>
<keyword evidence="1" id="KW-1133">Transmembrane helix</keyword>
<dbReference type="EMBL" id="BJCD01000036">
    <property type="protein sequence ID" value="GDZ93682.1"/>
    <property type="molecule type" value="Genomic_DNA"/>
</dbReference>
<feature type="transmembrane region" description="Helical" evidence="1">
    <location>
        <begin position="48"/>
        <end position="74"/>
    </location>
</feature>
<evidence type="ECO:0000313" key="3">
    <source>
        <dbReference type="Proteomes" id="UP000299794"/>
    </source>
</evidence>
<evidence type="ECO:0000256" key="1">
    <source>
        <dbReference type="SAM" id="Phobius"/>
    </source>
</evidence>
<gene>
    <name evidence="2" type="ORF">PA905_15220</name>
</gene>